<comment type="cofactor">
    <cofactor evidence="2">
        <name>adenosylcob(III)alamin</name>
        <dbReference type="ChEBI" id="CHEBI:18408"/>
    </cofactor>
</comment>
<proteinExistence type="inferred from homology"/>
<dbReference type="Gene3D" id="3.40.50.280">
    <property type="entry name" value="Cobalamin-binding domain"/>
    <property type="match status" value="1"/>
</dbReference>
<dbReference type="RefSeq" id="WP_003894548.1">
    <property type="nucleotide sequence ID" value="NZ_CP027541.1"/>
</dbReference>
<dbReference type="InterPro" id="IPR006099">
    <property type="entry name" value="MeMalonylCoA_mutase_a/b_cat"/>
</dbReference>
<evidence type="ECO:0000256" key="10">
    <source>
        <dbReference type="ARBA" id="ARBA00023285"/>
    </source>
</evidence>
<reference evidence="14 15" key="1">
    <citation type="journal article" date="2013" name="Genome Announc.">
        <title>Draft genome sequence of MKD8, a conjugal recipient Mycobacterium smegmatis strain.</title>
        <authorList>
            <person name="Gray T.A."/>
            <person name="Palumbo M.J."/>
            <person name="Derbyshire K.M."/>
        </authorList>
    </citation>
    <scope>NUCLEOTIDE SEQUENCE [LARGE SCALE GENOMIC DNA]</scope>
    <source>
        <strain evidence="14 15">MKD8</strain>
    </source>
</reference>
<dbReference type="InterPro" id="IPR016176">
    <property type="entry name" value="Cbl-dep_enz_cat"/>
</dbReference>
<comment type="subunit">
    <text evidence="5">Heterodimer of an alpha and a beta chain.</text>
</comment>
<dbReference type="Gene3D" id="3.20.20.240">
    <property type="entry name" value="Methylmalonyl-CoA mutase"/>
    <property type="match status" value="1"/>
</dbReference>
<dbReference type="FunFam" id="3.20.20.240:FF:000001">
    <property type="entry name" value="Probable methylmalonyl-coa mutase"/>
    <property type="match status" value="1"/>
</dbReference>
<dbReference type="AlphaFoldDB" id="A0A2U9PS31"/>
<dbReference type="GO" id="GO:0005737">
    <property type="term" value="C:cytoplasm"/>
    <property type="evidence" value="ECO:0007669"/>
    <property type="project" value="TreeGrafter"/>
</dbReference>
<accession>A0A2U9PS31</accession>
<dbReference type="Pfam" id="PF01642">
    <property type="entry name" value="MM_CoA_mutase"/>
    <property type="match status" value="1"/>
</dbReference>
<dbReference type="InterPro" id="IPR006158">
    <property type="entry name" value="Cobalamin-bd"/>
</dbReference>
<evidence type="ECO:0000256" key="7">
    <source>
        <dbReference type="ARBA" id="ARBA00022628"/>
    </source>
</evidence>
<dbReference type="InterPro" id="IPR006159">
    <property type="entry name" value="Acid_CoA_mut_C"/>
</dbReference>
<dbReference type="PANTHER" id="PTHR48101:SF4">
    <property type="entry name" value="METHYLMALONYL-COA MUTASE, MITOCHONDRIAL"/>
    <property type="match status" value="1"/>
</dbReference>
<evidence type="ECO:0000256" key="4">
    <source>
        <dbReference type="ARBA" id="ARBA00008465"/>
    </source>
</evidence>
<dbReference type="InterPro" id="IPR036724">
    <property type="entry name" value="Cobalamin-bd_sf"/>
</dbReference>
<evidence type="ECO:0000259" key="13">
    <source>
        <dbReference type="PROSITE" id="PS51332"/>
    </source>
</evidence>
<dbReference type="FunFam" id="3.40.50.280:FF:000002">
    <property type="entry name" value="Methylmalonyl-CoA mutase, mitochondrial"/>
    <property type="match status" value="1"/>
</dbReference>
<evidence type="ECO:0000256" key="11">
    <source>
        <dbReference type="ARBA" id="ARBA00073558"/>
    </source>
</evidence>
<dbReference type="PROSITE" id="PS51332">
    <property type="entry name" value="B12_BINDING"/>
    <property type="match status" value="1"/>
</dbReference>
<gene>
    <name evidence="14" type="ORF">D806_031210</name>
</gene>
<dbReference type="EMBL" id="CP027541">
    <property type="protein sequence ID" value="AWT54095.1"/>
    <property type="molecule type" value="Genomic_DNA"/>
</dbReference>
<dbReference type="NCBIfam" id="NF006944">
    <property type="entry name" value="PRK09426.1"/>
    <property type="match status" value="1"/>
</dbReference>
<keyword evidence="8" id="KW-0479">Metal-binding</keyword>
<dbReference type="PROSITE" id="PS00544">
    <property type="entry name" value="METMALONYL_COA_MUTASE"/>
    <property type="match status" value="1"/>
</dbReference>
<evidence type="ECO:0000256" key="9">
    <source>
        <dbReference type="ARBA" id="ARBA00023235"/>
    </source>
</evidence>
<feature type="region of interest" description="Disordered" evidence="12">
    <location>
        <begin position="1"/>
        <end position="22"/>
    </location>
</feature>
<comment type="similarity">
    <text evidence="4">Belongs to the methylmalonyl-CoA mutase family.</text>
</comment>
<dbReference type="GO" id="GO:0046872">
    <property type="term" value="F:metal ion binding"/>
    <property type="evidence" value="ECO:0007669"/>
    <property type="project" value="UniProtKB-KW"/>
</dbReference>
<keyword evidence="7" id="KW-0846">Cobalamin</keyword>
<feature type="domain" description="B12-binding" evidence="13">
    <location>
        <begin position="617"/>
        <end position="749"/>
    </location>
</feature>
<dbReference type="InterPro" id="IPR058549">
    <property type="entry name" value="MeMalonylCoA_mutase_a/b_site"/>
</dbReference>
<dbReference type="CDD" id="cd03679">
    <property type="entry name" value="MM_CoA_mutase_alpha_like"/>
    <property type="match status" value="1"/>
</dbReference>
<dbReference type="EC" id="5.4.99.2" evidence="6"/>
<evidence type="ECO:0000256" key="3">
    <source>
        <dbReference type="ARBA" id="ARBA00003359"/>
    </source>
</evidence>
<evidence type="ECO:0000313" key="14">
    <source>
        <dbReference type="EMBL" id="AWT54095.1"/>
    </source>
</evidence>
<dbReference type="GO" id="GO:0031419">
    <property type="term" value="F:cobalamin binding"/>
    <property type="evidence" value="ECO:0007669"/>
    <property type="project" value="UniProtKB-KW"/>
</dbReference>
<comment type="function">
    <text evidence="3">Catalyzes the isomerization of succinyl-CoA to methylmalonyl-CoA during synthesis of propionate from tricarboxylic acid-cycle intermediates.</text>
</comment>
<organism evidence="14 15">
    <name type="scientific">Mycolicibacterium smegmatis (strain MKD8)</name>
    <name type="common">Mycobacterium smegmatis</name>
    <dbReference type="NCBI Taxonomy" id="1214915"/>
    <lineage>
        <taxon>Bacteria</taxon>
        <taxon>Bacillati</taxon>
        <taxon>Actinomycetota</taxon>
        <taxon>Actinomycetes</taxon>
        <taxon>Mycobacteriales</taxon>
        <taxon>Mycobacteriaceae</taxon>
        <taxon>Mycolicibacterium</taxon>
    </lineage>
</organism>
<evidence type="ECO:0000256" key="1">
    <source>
        <dbReference type="ARBA" id="ARBA00000290"/>
    </source>
</evidence>
<name>A0A2U9PS31_MYCSE</name>
<protein>
    <recommendedName>
        <fullName evidence="11">Probable methylmalonyl-CoA mutase large subunit</fullName>
        <ecNumber evidence="6">5.4.99.2</ecNumber>
    </recommendedName>
</protein>
<dbReference type="GO" id="GO:0004494">
    <property type="term" value="F:methylmalonyl-CoA mutase activity"/>
    <property type="evidence" value="ECO:0007669"/>
    <property type="project" value="UniProtKB-EC"/>
</dbReference>
<reference evidence="15" key="2">
    <citation type="submission" date="2018-03" db="EMBL/GenBank/DDBJ databases">
        <authorList>
            <person name="Derbyshire K."/>
            <person name="Gray T.A."/>
            <person name="Champion M."/>
        </authorList>
    </citation>
    <scope>NUCLEOTIDE SEQUENCE [LARGE SCALE GENOMIC DNA]</scope>
    <source>
        <strain evidence="15">MKD8</strain>
    </source>
</reference>
<keyword evidence="10" id="KW-0170">Cobalt</keyword>
<dbReference type="GO" id="GO:0019678">
    <property type="term" value="P:propionate metabolic process, methylmalonyl pathway"/>
    <property type="evidence" value="ECO:0007669"/>
    <property type="project" value="TreeGrafter"/>
</dbReference>
<dbReference type="Proteomes" id="UP000011200">
    <property type="component" value="Chromosome"/>
</dbReference>
<evidence type="ECO:0000256" key="5">
    <source>
        <dbReference type="ARBA" id="ARBA00011870"/>
    </source>
</evidence>
<comment type="catalytic activity">
    <reaction evidence="1">
        <text>(R)-methylmalonyl-CoA = succinyl-CoA</text>
        <dbReference type="Rhea" id="RHEA:22888"/>
        <dbReference type="ChEBI" id="CHEBI:57292"/>
        <dbReference type="ChEBI" id="CHEBI:57326"/>
        <dbReference type="EC" id="5.4.99.2"/>
    </reaction>
</comment>
<evidence type="ECO:0000313" key="15">
    <source>
        <dbReference type="Proteomes" id="UP000011200"/>
    </source>
</evidence>
<dbReference type="InterPro" id="IPR006098">
    <property type="entry name" value="MMCoA_mutase_a_cat"/>
</dbReference>
<dbReference type="NCBIfam" id="TIGR00641">
    <property type="entry name" value="acid_CoA_mut_N"/>
    <property type="match status" value="1"/>
</dbReference>
<evidence type="ECO:0000256" key="6">
    <source>
        <dbReference type="ARBA" id="ARBA00012398"/>
    </source>
</evidence>
<evidence type="ECO:0000256" key="2">
    <source>
        <dbReference type="ARBA" id="ARBA00001922"/>
    </source>
</evidence>
<sequence>MTATTGSEIRSFADVPLEGDTPAAAATPEALDAQVSAAASAHGYTPDQLTWTTPEGIDVKPVYIAADRDEAVEAGYPLDSFPGAPPFIRGPYPTMYVNQPWTIRQYAGFSTAAESNAFYRRNLAAGQKGLSVAFDLATHRGYDSDHPRVQGDVGMAGVAIDSILDMRQLFDGIDLSTVSVSMTMNGAVLPILALYVVAAEEQGVPPEKLAGTIQNDILKEFMVRNTYIYPPKESMRIISDIFAYTSAKMPKFNSISISGYHIQEAGATADLELAYTLADGVEYIKAGLDAGLDIDKFAPRLSFFWGIGMNFFMEVAKLRAGRLLWSELVSEFEPKSEKSLSLRTHSQTSGWSLTAQDVFNNVARTCIEAMAATQGHTQSLHTNALDEALALPTDFSARIARNTQLLLQQESGTTRPIDPWGGSYYVEWLTHQLAERARAHIKEVAEHGGMAQAISEGIPKLRIEEAAARTQARIDSGAQPVIGVNKYQVDEDTEIEVLKVENSRVRAEQIAKLQQLRAERDEAATQAALDELTRAAAASGPAGEDGLGNNLLALAIDAARAKATVGEISDALEKVYGRHQAEIRTISGVYRDEVGKGSNIASATELVNKFAEADGRRPRILVAKMGQDGHDRGQKVIATAFADIGFDVDVGSLFSTPEEVARQAADNDVHVVGVSSLAAGHLTLVPALRDALAEVGRPDIMIVVGGVIPPGDFDELYAAGATAIFPPGTVIADAAIGLLHKLAERLGYELS</sequence>
<dbReference type="PANTHER" id="PTHR48101">
    <property type="entry name" value="METHYLMALONYL-COA MUTASE, MITOCHONDRIAL-RELATED"/>
    <property type="match status" value="1"/>
</dbReference>
<dbReference type="SUPFAM" id="SSF51703">
    <property type="entry name" value="Cobalamin (vitamin B12)-dependent enzymes"/>
    <property type="match status" value="1"/>
</dbReference>
<dbReference type="CDD" id="cd02071">
    <property type="entry name" value="MM_CoA_mut_B12_BD"/>
    <property type="match status" value="1"/>
</dbReference>
<dbReference type="SUPFAM" id="SSF52242">
    <property type="entry name" value="Cobalamin (vitamin B12)-binding domain"/>
    <property type="match status" value="1"/>
</dbReference>
<evidence type="ECO:0000256" key="12">
    <source>
        <dbReference type="SAM" id="MobiDB-lite"/>
    </source>
</evidence>
<dbReference type="Pfam" id="PF02310">
    <property type="entry name" value="B12-binding"/>
    <property type="match status" value="1"/>
</dbReference>
<evidence type="ECO:0000256" key="8">
    <source>
        <dbReference type="ARBA" id="ARBA00022723"/>
    </source>
</evidence>
<dbReference type="NCBIfam" id="TIGR00640">
    <property type="entry name" value="acid_CoA_mut_C"/>
    <property type="match status" value="1"/>
</dbReference>
<keyword evidence="9" id="KW-0413">Isomerase</keyword>